<sequence length="734" mass="82965">MLASLLTAAAVGLPAAVIILLLQSRLARARRAQRLADQRADSNFQRLRLLEDRYHRKSREMAETVRRAREQEHKLHLTIRAAGAGTFDHDLDSDRVFWDQYTMELFGLGKSAGWVTSEQWLQLVPEVDQAALRAALNRTLDKRLPLDLTFRIQRPDGIQRHLHQFGFVVRKNGRPRRLSGLYFDITERKQHETELVEARHTAERAARAKTEFLANMSHEIRTPMNGIIGMAELLAETQLDQRQREHLNVLRENGDLLTVLLNDILDYSKLEADKVELEPEWLDWDDLLAQCLRLFRKPAQDKGLFLGYWREPTVSPRIRADRTRLRQVIINLVGNACKFTEQGHVLVTVEPVPGASEDDRLPVRVRVSDSGIGIAAAQQQSLFEAFTQADASITRRFGGTGLGLAIVKRLTALWDSSVQLRSQPNEGTDFWFAVPGQWRQPVSRQRPHRQLLIWSPGGRLNPLHRLFDSQPHCQVTWAESQEAVTEALLSQDWSHLMITAVPDRDRSEVEIGQLQTALQRWRHRLQDTRLISLLHEREHGALAAAMPADAITIDYPVVLQQLLDALCSEPADLPVRPTGPQALPAPAPTPQPPAEQAPQAQWTPRVLVVEDNAVNQQVLVAMLKRCQISPTCVTDGAQAVGCCRKHTFDLIFMDCEMPVLDGYEATRAIRRLQLSRQPCIVGLSAHALQEQIDQALGAGMDRYLTKPLHLSTLHQTLDEVLRPDNTTQTGQQQA</sequence>
<dbReference type="EMBL" id="SRMF01000009">
    <property type="protein sequence ID" value="TGG91355.1"/>
    <property type="molecule type" value="Genomic_DNA"/>
</dbReference>
<dbReference type="FunFam" id="3.30.565.10:FF:000010">
    <property type="entry name" value="Sensor histidine kinase RcsC"/>
    <property type="match status" value="1"/>
</dbReference>
<dbReference type="InterPro" id="IPR000014">
    <property type="entry name" value="PAS"/>
</dbReference>
<evidence type="ECO:0000313" key="17">
    <source>
        <dbReference type="Proteomes" id="UP000297475"/>
    </source>
</evidence>
<dbReference type="SUPFAM" id="SSF55874">
    <property type="entry name" value="ATPase domain of HSP90 chaperone/DNA topoisomerase II/histidine kinase"/>
    <property type="match status" value="1"/>
</dbReference>
<dbReference type="EC" id="2.7.13.3" evidence="2"/>
<dbReference type="SUPFAM" id="SSF55785">
    <property type="entry name" value="PYP-like sensor domain (PAS domain)"/>
    <property type="match status" value="1"/>
</dbReference>
<organism evidence="16 17">
    <name type="scientific">Natronospirillum operosum</name>
    <dbReference type="NCBI Taxonomy" id="2759953"/>
    <lineage>
        <taxon>Bacteria</taxon>
        <taxon>Pseudomonadati</taxon>
        <taxon>Pseudomonadota</taxon>
        <taxon>Gammaproteobacteria</taxon>
        <taxon>Oceanospirillales</taxon>
        <taxon>Natronospirillaceae</taxon>
        <taxon>Natronospirillum</taxon>
    </lineage>
</organism>
<dbReference type="Gene3D" id="3.40.50.2300">
    <property type="match status" value="1"/>
</dbReference>
<keyword evidence="4" id="KW-0808">Transferase</keyword>
<feature type="modified residue" description="4-aspartylphosphate" evidence="11">
    <location>
        <position position="654"/>
    </location>
</feature>
<dbReference type="CDD" id="cd17546">
    <property type="entry name" value="REC_hyHK_CKI1_RcsC-like"/>
    <property type="match status" value="1"/>
</dbReference>
<dbReference type="Gene3D" id="2.10.70.100">
    <property type="match status" value="1"/>
</dbReference>
<evidence type="ECO:0000313" key="16">
    <source>
        <dbReference type="EMBL" id="TGG91355.1"/>
    </source>
</evidence>
<keyword evidence="5" id="KW-0547">Nucleotide-binding</keyword>
<dbReference type="Gene3D" id="3.30.450.20">
    <property type="entry name" value="PAS domain"/>
    <property type="match status" value="1"/>
</dbReference>
<dbReference type="SMART" id="SM00388">
    <property type="entry name" value="HisKA"/>
    <property type="match status" value="1"/>
</dbReference>
<dbReference type="InterPro" id="IPR001789">
    <property type="entry name" value="Sig_transdc_resp-reg_receiver"/>
</dbReference>
<dbReference type="InterPro" id="IPR005467">
    <property type="entry name" value="His_kinase_dom"/>
</dbReference>
<evidence type="ECO:0000256" key="5">
    <source>
        <dbReference type="ARBA" id="ARBA00022741"/>
    </source>
</evidence>
<accession>A0A4Z0WCF9</accession>
<dbReference type="InterPro" id="IPR003594">
    <property type="entry name" value="HATPase_dom"/>
</dbReference>
<name>A0A4Z0WCF9_9GAMM</name>
<evidence type="ECO:0000256" key="2">
    <source>
        <dbReference type="ARBA" id="ARBA00012438"/>
    </source>
</evidence>
<feature type="domain" description="Histidine kinase" evidence="13">
    <location>
        <begin position="215"/>
        <end position="438"/>
    </location>
</feature>
<feature type="domain" description="PAC" evidence="15">
    <location>
        <begin position="146"/>
        <end position="197"/>
    </location>
</feature>
<dbReference type="PRINTS" id="PR00344">
    <property type="entry name" value="BCTRLSENSOR"/>
</dbReference>
<evidence type="ECO:0000256" key="6">
    <source>
        <dbReference type="ARBA" id="ARBA00022777"/>
    </source>
</evidence>
<dbReference type="OrthoDB" id="6110612at2"/>
<reference evidence="16 17" key="1">
    <citation type="submission" date="2019-04" db="EMBL/GenBank/DDBJ databases">
        <title>Natronospirillum operosus gen. nov., sp. nov., a haloalkaliphilic satellite isolated from decaying biomass of laboratory culture of cyanobacterium Geitlerinema sp. and proposal of Natronospirillaceae fam. nov. and Saccharospirillaceae fam. nov.</title>
        <authorList>
            <person name="Kevbrin V."/>
            <person name="Boltyanskaya Y."/>
            <person name="Koziaeva V."/>
            <person name="Grouzdev D.S."/>
            <person name="Park M."/>
            <person name="Cho J."/>
        </authorList>
    </citation>
    <scope>NUCLEOTIDE SEQUENCE [LARGE SCALE GENOMIC DNA]</scope>
    <source>
        <strain evidence="16 17">G-116</strain>
    </source>
</reference>
<feature type="region of interest" description="Disordered" evidence="12">
    <location>
        <begin position="574"/>
        <end position="601"/>
    </location>
</feature>
<dbReference type="SMART" id="SM00387">
    <property type="entry name" value="HATPase_c"/>
    <property type="match status" value="1"/>
</dbReference>
<dbReference type="Pfam" id="PF00512">
    <property type="entry name" value="HisKA"/>
    <property type="match status" value="1"/>
</dbReference>
<evidence type="ECO:0000259" key="15">
    <source>
        <dbReference type="PROSITE" id="PS50113"/>
    </source>
</evidence>
<dbReference type="InterPro" id="IPR000700">
    <property type="entry name" value="PAS-assoc_C"/>
</dbReference>
<dbReference type="PROSITE" id="PS50109">
    <property type="entry name" value="HIS_KIN"/>
    <property type="match status" value="1"/>
</dbReference>
<evidence type="ECO:0000256" key="11">
    <source>
        <dbReference type="PROSITE-ProRule" id="PRU00169"/>
    </source>
</evidence>
<gene>
    <name evidence="16" type="ORF">E4656_16685</name>
</gene>
<dbReference type="PROSITE" id="PS50110">
    <property type="entry name" value="RESPONSE_REGULATORY"/>
    <property type="match status" value="1"/>
</dbReference>
<evidence type="ECO:0000256" key="1">
    <source>
        <dbReference type="ARBA" id="ARBA00000085"/>
    </source>
</evidence>
<keyword evidence="3 11" id="KW-0597">Phosphoprotein</keyword>
<dbReference type="InterPro" id="IPR003661">
    <property type="entry name" value="HisK_dim/P_dom"/>
</dbReference>
<evidence type="ECO:0000256" key="12">
    <source>
        <dbReference type="SAM" id="MobiDB-lite"/>
    </source>
</evidence>
<dbReference type="CDD" id="cd00082">
    <property type="entry name" value="HisKA"/>
    <property type="match status" value="1"/>
</dbReference>
<keyword evidence="8" id="KW-0902">Two-component regulatory system</keyword>
<dbReference type="Pfam" id="PF00072">
    <property type="entry name" value="Response_reg"/>
    <property type="match status" value="1"/>
</dbReference>
<evidence type="ECO:0000259" key="13">
    <source>
        <dbReference type="PROSITE" id="PS50109"/>
    </source>
</evidence>
<dbReference type="FunFam" id="1.10.287.130:FF:000002">
    <property type="entry name" value="Two-component osmosensing histidine kinase"/>
    <property type="match status" value="1"/>
</dbReference>
<feature type="compositionally biased region" description="Pro residues" evidence="12">
    <location>
        <begin position="583"/>
        <end position="595"/>
    </location>
</feature>
<proteinExistence type="predicted"/>
<keyword evidence="6" id="KW-0418">Kinase</keyword>
<protein>
    <recommendedName>
        <fullName evidence="10">Sensory/regulatory protein RpfC</fullName>
        <ecNumber evidence="2">2.7.13.3</ecNumber>
    </recommendedName>
</protein>
<dbReference type="GO" id="GO:0000155">
    <property type="term" value="F:phosphorelay sensor kinase activity"/>
    <property type="evidence" value="ECO:0007669"/>
    <property type="project" value="InterPro"/>
</dbReference>
<comment type="subunit">
    <text evidence="9">At low DSF concentrations, interacts with RpfF.</text>
</comment>
<evidence type="ECO:0000256" key="4">
    <source>
        <dbReference type="ARBA" id="ARBA00022679"/>
    </source>
</evidence>
<dbReference type="InterPro" id="IPR004358">
    <property type="entry name" value="Sig_transdc_His_kin-like_C"/>
</dbReference>
<dbReference type="InterPro" id="IPR036890">
    <property type="entry name" value="HATPase_C_sf"/>
</dbReference>
<dbReference type="GO" id="GO:0005524">
    <property type="term" value="F:ATP binding"/>
    <property type="evidence" value="ECO:0007669"/>
    <property type="project" value="UniProtKB-KW"/>
</dbReference>
<dbReference type="PANTHER" id="PTHR45339:SF5">
    <property type="entry name" value="HISTIDINE KINASE"/>
    <property type="match status" value="1"/>
</dbReference>
<dbReference type="AlphaFoldDB" id="A0A4Z0WCF9"/>
<dbReference type="Proteomes" id="UP000297475">
    <property type="component" value="Unassembled WGS sequence"/>
</dbReference>
<dbReference type="PANTHER" id="PTHR45339">
    <property type="entry name" value="HYBRID SIGNAL TRANSDUCTION HISTIDINE KINASE J"/>
    <property type="match status" value="1"/>
</dbReference>
<dbReference type="CDD" id="cd16922">
    <property type="entry name" value="HATPase_EvgS-ArcB-TorS-like"/>
    <property type="match status" value="1"/>
</dbReference>
<dbReference type="NCBIfam" id="TIGR00229">
    <property type="entry name" value="sensory_box"/>
    <property type="match status" value="1"/>
</dbReference>
<dbReference type="Pfam" id="PF08447">
    <property type="entry name" value="PAS_3"/>
    <property type="match status" value="1"/>
</dbReference>
<dbReference type="InterPro" id="IPR036097">
    <property type="entry name" value="HisK_dim/P_sf"/>
</dbReference>
<evidence type="ECO:0000256" key="10">
    <source>
        <dbReference type="ARBA" id="ARBA00068150"/>
    </source>
</evidence>
<dbReference type="SUPFAM" id="SSF52172">
    <property type="entry name" value="CheY-like"/>
    <property type="match status" value="1"/>
</dbReference>
<comment type="caution">
    <text evidence="16">The sequence shown here is derived from an EMBL/GenBank/DDBJ whole genome shotgun (WGS) entry which is preliminary data.</text>
</comment>
<dbReference type="RefSeq" id="WP_135484447.1">
    <property type="nucleotide sequence ID" value="NZ_SRMF01000009.1"/>
</dbReference>
<evidence type="ECO:0000259" key="14">
    <source>
        <dbReference type="PROSITE" id="PS50110"/>
    </source>
</evidence>
<keyword evidence="7" id="KW-0067">ATP-binding</keyword>
<feature type="domain" description="Response regulatory" evidence="14">
    <location>
        <begin position="605"/>
        <end position="721"/>
    </location>
</feature>
<evidence type="ECO:0000256" key="7">
    <source>
        <dbReference type="ARBA" id="ARBA00022840"/>
    </source>
</evidence>
<dbReference type="InterPro" id="IPR011006">
    <property type="entry name" value="CheY-like_superfamily"/>
</dbReference>
<dbReference type="Gene3D" id="3.30.565.10">
    <property type="entry name" value="Histidine kinase-like ATPase, C-terminal domain"/>
    <property type="match status" value="1"/>
</dbReference>
<comment type="catalytic activity">
    <reaction evidence="1">
        <text>ATP + protein L-histidine = ADP + protein N-phospho-L-histidine.</text>
        <dbReference type="EC" id="2.7.13.3"/>
    </reaction>
</comment>
<dbReference type="SMART" id="SM00448">
    <property type="entry name" value="REC"/>
    <property type="match status" value="1"/>
</dbReference>
<dbReference type="SUPFAM" id="SSF47384">
    <property type="entry name" value="Homodimeric domain of signal transducing histidine kinase"/>
    <property type="match status" value="1"/>
</dbReference>
<dbReference type="Gene3D" id="1.10.287.130">
    <property type="match status" value="1"/>
</dbReference>
<dbReference type="PROSITE" id="PS50113">
    <property type="entry name" value="PAC"/>
    <property type="match status" value="1"/>
</dbReference>
<dbReference type="InterPro" id="IPR013655">
    <property type="entry name" value="PAS_fold_3"/>
</dbReference>
<evidence type="ECO:0000256" key="9">
    <source>
        <dbReference type="ARBA" id="ARBA00064003"/>
    </source>
</evidence>
<evidence type="ECO:0000256" key="3">
    <source>
        <dbReference type="ARBA" id="ARBA00022553"/>
    </source>
</evidence>
<dbReference type="InterPro" id="IPR035965">
    <property type="entry name" value="PAS-like_dom_sf"/>
</dbReference>
<dbReference type="Pfam" id="PF02518">
    <property type="entry name" value="HATPase_c"/>
    <property type="match status" value="1"/>
</dbReference>
<keyword evidence="17" id="KW-1185">Reference proteome</keyword>
<evidence type="ECO:0000256" key="8">
    <source>
        <dbReference type="ARBA" id="ARBA00023012"/>
    </source>
</evidence>